<dbReference type="AlphaFoldDB" id="A0A498SFD8"/>
<evidence type="ECO:0000313" key="5">
    <source>
        <dbReference type="EMBL" id="VBB27260.1"/>
    </source>
</evidence>
<organism evidence="5 6">
    <name type="scientific">Acanthocheilonema viteae</name>
    <name type="common">Filarial nematode worm</name>
    <name type="synonym">Dipetalonema viteae</name>
    <dbReference type="NCBI Taxonomy" id="6277"/>
    <lineage>
        <taxon>Eukaryota</taxon>
        <taxon>Metazoa</taxon>
        <taxon>Ecdysozoa</taxon>
        <taxon>Nematoda</taxon>
        <taxon>Chromadorea</taxon>
        <taxon>Rhabditida</taxon>
        <taxon>Spirurina</taxon>
        <taxon>Spiruromorpha</taxon>
        <taxon>Filarioidea</taxon>
        <taxon>Onchocercidae</taxon>
        <taxon>Acanthocheilonema</taxon>
    </lineage>
</organism>
<dbReference type="InterPro" id="IPR011108">
    <property type="entry name" value="RMMBL"/>
</dbReference>
<feature type="domain" description="Pre-mRNA 3'-end-processing endonuclease polyadenylation factor C-term" evidence="4">
    <location>
        <begin position="111"/>
        <end position="316"/>
    </location>
</feature>
<evidence type="ECO:0000256" key="3">
    <source>
        <dbReference type="ARBA" id="ARBA00023242"/>
    </source>
</evidence>
<dbReference type="GO" id="GO:0004521">
    <property type="term" value="F:RNA endonuclease activity"/>
    <property type="evidence" value="ECO:0007669"/>
    <property type="project" value="TreeGrafter"/>
</dbReference>
<dbReference type="Pfam" id="PF11718">
    <property type="entry name" value="CPSF73-100_C"/>
    <property type="match status" value="1"/>
</dbReference>
<dbReference type="GO" id="GO:0004534">
    <property type="term" value="F:5'-3' RNA exonuclease activity"/>
    <property type="evidence" value="ECO:0007669"/>
    <property type="project" value="TreeGrafter"/>
</dbReference>
<dbReference type="OrthoDB" id="5834732at2759"/>
<evidence type="ECO:0000259" key="4">
    <source>
        <dbReference type="SMART" id="SM01098"/>
    </source>
</evidence>
<dbReference type="Pfam" id="PF07521">
    <property type="entry name" value="RMMBL"/>
    <property type="match status" value="1"/>
</dbReference>
<evidence type="ECO:0000256" key="2">
    <source>
        <dbReference type="ARBA" id="ARBA00022664"/>
    </source>
</evidence>
<keyword evidence="3" id="KW-0539">Nucleus</keyword>
<name>A0A498SFD8_ACAVI</name>
<evidence type="ECO:0000256" key="1">
    <source>
        <dbReference type="ARBA" id="ARBA00004123"/>
    </source>
</evidence>
<dbReference type="GO" id="GO:0003723">
    <property type="term" value="F:RNA binding"/>
    <property type="evidence" value="ECO:0007669"/>
    <property type="project" value="TreeGrafter"/>
</dbReference>
<dbReference type="EMBL" id="UPTC01000206">
    <property type="protein sequence ID" value="VBB27260.1"/>
    <property type="molecule type" value="Genomic_DNA"/>
</dbReference>
<feature type="non-terminal residue" evidence="5">
    <location>
        <position position="1"/>
    </location>
</feature>
<dbReference type="Gene3D" id="3.60.15.10">
    <property type="entry name" value="Ribonuclease Z/Hydroxyacylglutathione hydrolase-like"/>
    <property type="match status" value="1"/>
</dbReference>
<dbReference type="SUPFAM" id="SSF56281">
    <property type="entry name" value="Metallo-hydrolase/oxidoreductase"/>
    <property type="match status" value="1"/>
</dbReference>
<dbReference type="SMART" id="SM01098">
    <property type="entry name" value="CPSF73-100_C"/>
    <property type="match status" value="1"/>
</dbReference>
<proteinExistence type="predicted"/>
<dbReference type="GO" id="GO:0006398">
    <property type="term" value="P:mRNA 3'-end processing by stem-loop binding and cleavage"/>
    <property type="evidence" value="ECO:0007669"/>
    <property type="project" value="TreeGrafter"/>
</dbReference>
<sequence length="323" mass="36300">ILSEPEEIVAMNGQKLAMRLQVAYISFSAHTDYTQTSDFIRALRPPHLVLVHGEMNEMNRLKAAIIRQYEDESDFHIEVYNPRNTESVELHFRGEKTAKVVGKMAMTAPGDGRILSGVLIRRNFNYHLMHADDLSAYTDLSNSILTQRESVFYSGTITLLLHNLQQVAGDVSCDEIDSKDASDPTHIIKLFDVSTFYYMKLSNEAIIEWTSNPVSDMFADAALAAILHAQINPVPDKNLAKWNVKPNETDCLMKTLAELCGDQATIRKTENLIELEVDGKEAKIDMDTMHISCTDQLLHHLITSVCQKMMNSLLPVCTLTVAK</sequence>
<gene>
    <name evidence="5" type="ORF">NAV_LOCUS2090</name>
</gene>
<reference evidence="5 6" key="1">
    <citation type="submission" date="2018-08" db="EMBL/GenBank/DDBJ databases">
        <authorList>
            <person name="Laetsch R D."/>
            <person name="Stevens L."/>
            <person name="Kumar S."/>
            <person name="Blaxter L. M."/>
        </authorList>
    </citation>
    <scope>NUCLEOTIDE SEQUENCE [LARGE SCALE GENOMIC DNA]</scope>
</reference>
<evidence type="ECO:0000313" key="6">
    <source>
        <dbReference type="Proteomes" id="UP000276991"/>
    </source>
</evidence>
<dbReference type="InterPro" id="IPR036866">
    <property type="entry name" value="RibonucZ/Hydroxyglut_hydro"/>
</dbReference>
<keyword evidence="2" id="KW-0507">mRNA processing</keyword>
<dbReference type="InterPro" id="IPR021718">
    <property type="entry name" value="CPSF73-100_C"/>
</dbReference>
<keyword evidence="6" id="KW-1185">Reference proteome</keyword>
<dbReference type="Proteomes" id="UP000276991">
    <property type="component" value="Unassembled WGS sequence"/>
</dbReference>
<dbReference type="GO" id="GO:0005847">
    <property type="term" value="C:mRNA cleavage and polyadenylation specificity factor complex"/>
    <property type="evidence" value="ECO:0007669"/>
    <property type="project" value="TreeGrafter"/>
</dbReference>
<dbReference type="STRING" id="6277.A0A498SFD8"/>
<dbReference type="PANTHER" id="PTHR11203:SF11">
    <property type="entry name" value="CLEAVAGE AND POLYADENYLATION SPECIFICITY FACTOR SUBUNIT 3"/>
    <property type="match status" value="1"/>
</dbReference>
<accession>A0A498SFD8</accession>
<protein>
    <recommendedName>
        <fullName evidence="4">Pre-mRNA 3'-end-processing endonuclease polyadenylation factor C-term domain-containing protein</fullName>
    </recommendedName>
</protein>
<dbReference type="InterPro" id="IPR050698">
    <property type="entry name" value="MBL"/>
</dbReference>
<dbReference type="PANTHER" id="PTHR11203">
    <property type="entry name" value="CLEAVAGE AND POLYADENYLATION SPECIFICITY FACTOR FAMILY MEMBER"/>
    <property type="match status" value="1"/>
</dbReference>
<comment type="subcellular location">
    <subcellularLocation>
        <location evidence="1">Nucleus</location>
    </subcellularLocation>
</comment>